<dbReference type="GO" id="GO:0016881">
    <property type="term" value="F:acid-amino acid ligase activity"/>
    <property type="evidence" value="ECO:0007669"/>
    <property type="project" value="InterPro"/>
</dbReference>
<dbReference type="InterPro" id="IPR036565">
    <property type="entry name" value="Mur-like_cat_sf"/>
</dbReference>
<dbReference type="EMBL" id="CP006843">
    <property type="protein sequence ID" value="AHW65660.1"/>
    <property type="molecule type" value="Genomic_DNA"/>
</dbReference>
<dbReference type="InterPro" id="IPR013221">
    <property type="entry name" value="Mur_ligase_cen"/>
</dbReference>
<dbReference type="SUPFAM" id="SSF53623">
    <property type="entry name" value="MurD-like peptide ligases, catalytic domain"/>
    <property type="match status" value="1"/>
</dbReference>
<gene>
    <name evidence="2" type="primary">capB</name>
    <name evidence="2" type="ORF">CGLY_16435</name>
</gene>
<dbReference type="InterPro" id="IPR050061">
    <property type="entry name" value="MurCDEF_pg_biosynth"/>
</dbReference>
<dbReference type="KEGG" id="cgy:CGLY_16435"/>
<organism evidence="2 3">
    <name type="scientific">Corynebacterium glyciniphilum AJ 3170</name>
    <dbReference type="NCBI Taxonomy" id="1404245"/>
    <lineage>
        <taxon>Bacteria</taxon>
        <taxon>Bacillati</taxon>
        <taxon>Actinomycetota</taxon>
        <taxon>Actinomycetes</taxon>
        <taxon>Mycobacteriales</taxon>
        <taxon>Corynebacteriaceae</taxon>
        <taxon>Corynebacterium</taxon>
    </lineage>
</organism>
<sequence length="411" mass="44916">MLSFLSLSAVVAATGMATFHGKEVRHSRRIDSLEINVHVNGIRGKSTVTRMIGGVLREAGKTTIAKTTGTFACVIDSDGGEHPIRRTGPANINEQYRFLAEWLDGTEALVVECMAVKPKYQALCQDVILRSPVTVLTNVRLDHQEDMGDTLEEIAASLCTTVPQNGLVITGERDPKLVRIIRRHCEARNSRLVVAQESELSRSLCTEFDYRQFEENVAVVLAVAEALGINAETAARGMLAAAPDPGTTRIAHVRDVQDGPFYWVPMFAVNDWESTTRVFHDVVDADLPSCRKVVALNNRADRTDRAAMFVDLVAQDLASDIDRVVLYGEIQDAVRQKLLNAGVDDGMIVTTSDLDGEQGVDGRDLVKRARAGFEGQDVAIFGMVNIHTDHVTAMERYIGALAPERSDATAA</sequence>
<feature type="domain" description="Mur ligase central" evidence="1">
    <location>
        <begin position="41"/>
        <end position="212"/>
    </location>
</feature>
<dbReference type="NCBIfam" id="TIGR04012">
    <property type="entry name" value="poly_gGlu_PgsB"/>
    <property type="match status" value="1"/>
</dbReference>
<dbReference type="PANTHER" id="PTHR43445:SF1">
    <property type="entry name" value="PGA SYNTHASE CAPB"/>
    <property type="match status" value="1"/>
</dbReference>
<evidence type="ECO:0000259" key="1">
    <source>
        <dbReference type="Pfam" id="PF08245"/>
    </source>
</evidence>
<dbReference type="eggNOG" id="COG0285">
    <property type="taxonomic scope" value="Bacteria"/>
</dbReference>
<dbReference type="PANTHER" id="PTHR43445">
    <property type="entry name" value="UDP-N-ACETYLMURAMATE--L-ALANINE LIGASE-RELATED"/>
    <property type="match status" value="1"/>
</dbReference>
<dbReference type="GO" id="GO:0005524">
    <property type="term" value="F:ATP binding"/>
    <property type="evidence" value="ECO:0007669"/>
    <property type="project" value="InterPro"/>
</dbReference>
<keyword evidence="3" id="KW-1185">Reference proteome</keyword>
<name>X5EE38_9CORY</name>
<keyword evidence="2" id="KW-0614">Plasmid</keyword>
<dbReference type="HOGENOM" id="CLU_041144_0_0_11"/>
<dbReference type="InterPro" id="IPR008337">
    <property type="entry name" value="Capsule_biosynth_CapB"/>
</dbReference>
<dbReference type="Gene3D" id="3.40.1190.10">
    <property type="entry name" value="Mur-like, catalytic domain"/>
    <property type="match status" value="1"/>
</dbReference>
<geneLocation type="plasmid" evidence="2 3">
    <name>pCgly1</name>
</geneLocation>
<dbReference type="OrthoDB" id="2884at2"/>
<evidence type="ECO:0000313" key="3">
    <source>
        <dbReference type="Proteomes" id="UP000023703"/>
    </source>
</evidence>
<dbReference type="GO" id="GO:0045227">
    <property type="term" value="P:capsule polysaccharide biosynthetic process"/>
    <property type="evidence" value="ECO:0007669"/>
    <property type="project" value="InterPro"/>
</dbReference>
<protein>
    <submittedName>
        <fullName evidence="2">Capsule biosynthesis protein</fullName>
    </submittedName>
</protein>
<dbReference type="RefSeq" id="WP_052541064.1">
    <property type="nucleotide sequence ID" value="NZ_CP006843.1"/>
</dbReference>
<dbReference type="Proteomes" id="UP000023703">
    <property type="component" value="Plasmid pCgly1"/>
</dbReference>
<dbReference type="AlphaFoldDB" id="X5EE38"/>
<dbReference type="GO" id="GO:0016020">
    <property type="term" value="C:membrane"/>
    <property type="evidence" value="ECO:0007669"/>
    <property type="project" value="InterPro"/>
</dbReference>
<dbReference type="Pfam" id="PF08245">
    <property type="entry name" value="Mur_ligase_M"/>
    <property type="match status" value="1"/>
</dbReference>
<proteinExistence type="predicted"/>
<evidence type="ECO:0000313" key="2">
    <source>
        <dbReference type="EMBL" id="AHW65660.1"/>
    </source>
</evidence>
<dbReference type="PRINTS" id="PR01758">
    <property type="entry name" value="CAPSULEPROTB"/>
</dbReference>
<accession>X5EE38</accession>
<reference evidence="2 3" key="1">
    <citation type="journal article" date="2015" name="Int. J. Syst. Evol. Microbiol.">
        <title>Revisiting Corynebacterium glyciniphilum (ex Kubota et al., 1972) sp. nov., nom. rev., isolated from putrefied banana.</title>
        <authorList>
            <person name="Al-Dilaimi A."/>
            <person name="Bednarz H."/>
            <person name="Lomker A."/>
            <person name="Niehaus K."/>
            <person name="Kalinowski J."/>
            <person name="Ruckert C."/>
        </authorList>
    </citation>
    <scope>NUCLEOTIDE SEQUENCE [LARGE SCALE GENOMIC DNA]</scope>
    <source>
        <strain evidence="2">AJ 3170</strain>
        <plasmid evidence="3">Plasmid pCgly1</plasmid>
    </source>
</reference>